<organism evidence="1">
    <name type="scientific">Megaviridae environmental sample</name>
    <dbReference type="NCBI Taxonomy" id="1737588"/>
    <lineage>
        <taxon>Viruses</taxon>
        <taxon>Varidnaviria</taxon>
        <taxon>Bamfordvirae</taxon>
        <taxon>Nucleocytoviricota</taxon>
        <taxon>Megaviricetes</taxon>
        <taxon>Imitervirales</taxon>
        <taxon>Mimiviridae</taxon>
        <taxon>environmental samples</taxon>
    </lineage>
</organism>
<accession>A0A5J6VJ43</accession>
<name>A0A5J6VJ43_9VIRU</name>
<evidence type="ECO:0000313" key="1">
    <source>
        <dbReference type="EMBL" id="QFG74127.1"/>
    </source>
</evidence>
<dbReference type="EMBL" id="MN448280">
    <property type="protein sequence ID" value="QFG74127.1"/>
    <property type="molecule type" value="Genomic_DNA"/>
</dbReference>
<proteinExistence type="predicted"/>
<reference evidence="1" key="1">
    <citation type="journal article" date="2019" name="Philos. Trans. R. Soc. Lond., B, Biol. Sci.">
        <title>Targeted metagenomic recovery of four divergent viruses reveals shared and distinctive characteristics of giant viruses of marine eukaryotes.</title>
        <authorList>
            <person name="Needham D.M."/>
            <person name="Poirier C."/>
            <person name="Hehenberger E."/>
            <person name="Jimenez V."/>
            <person name="Swalwell J.E."/>
            <person name="Santoro A.E."/>
            <person name="Worden A.Z."/>
        </authorList>
    </citation>
    <scope>NUCLEOTIDE SEQUENCE</scope>
    <source>
        <strain evidence="1">OPacV-662</strain>
    </source>
</reference>
<protein>
    <submittedName>
        <fullName evidence="1">Uncharacterized protein</fullName>
    </submittedName>
</protein>
<sequence>MQDITWCIVDYSPKSFVGISPYNRLAATLVIQRWYRRNPFNINIMSKSNIIRMYLKWSKRYIIYFPENLVRSLEGLPTIHMIDRYNIEKEIRKIQNTPRRKLSDVRKLMLNDKISCELLSYVGIG</sequence>